<comment type="caution">
    <text evidence="2">The sequence shown here is derived from an EMBL/GenBank/DDBJ whole genome shotgun (WGS) entry which is preliminary data.</text>
</comment>
<proteinExistence type="predicted"/>
<feature type="compositionally biased region" description="Low complexity" evidence="1">
    <location>
        <begin position="70"/>
        <end position="83"/>
    </location>
</feature>
<evidence type="ECO:0000256" key="1">
    <source>
        <dbReference type="SAM" id="MobiDB-lite"/>
    </source>
</evidence>
<evidence type="ECO:0000313" key="2">
    <source>
        <dbReference type="EMBL" id="KAL0452011.1"/>
    </source>
</evidence>
<feature type="region of interest" description="Disordered" evidence="1">
    <location>
        <begin position="1"/>
        <end position="96"/>
    </location>
</feature>
<sequence>MGRWRMGRVRSGAAENENCWGKTGWKPRAEKRARARGVAASEPRTKNAGEQWGSDAPVLLKRGAGGGLGAARRVSASGGRADAVTGGEVWLSRRQQ</sequence>
<reference evidence="2" key="1">
    <citation type="submission" date="2020-06" db="EMBL/GenBank/DDBJ databases">
        <authorList>
            <person name="Li T."/>
            <person name="Hu X."/>
            <person name="Zhang T."/>
            <person name="Song X."/>
            <person name="Zhang H."/>
            <person name="Dai N."/>
            <person name="Sheng W."/>
            <person name="Hou X."/>
            <person name="Wei L."/>
        </authorList>
    </citation>
    <scope>NUCLEOTIDE SEQUENCE</scope>
    <source>
        <strain evidence="2">KEN1</strain>
        <tissue evidence="2">Leaf</tissue>
    </source>
</reference>
<protein>
    <submittedName>
        <fullName evidence="2">Uncharacterized protein</fullName>
    </submittedName>
</protein>
<reference evidence="2" key="2">
    <citation type="journal article" date="2024" name="Plant">
        <title>Genomic evolution and insights into agronomic trait innovations of Sesamum species.</title>
        <authorList>
            <person name="Miao H."/>
            <person name="Wang L."/>
            <person name="Qu L."/>
            <person name="Liu H."/>
            <person name="Sun Y."/>
            <person name="Le M."/>
            <person name="Wang Q."/>
            <person name="Wei S."/>
            <person name="Zheng Y."/>
            <person name="Lin W."/>
            <person name="Duan Y."/>
            <person name="Cao H."/>
            <person name="Xiong S."/>
            <person name="Wang X."/>
            <person name="Wei L."/>
            <person name="Li C."/>
            <person name="Ma Q."/>
            <person name="Ju M."/>
            <person name="Zhao R."/>
            <person name="Li G."/>
            <person name="Mu C."/>
            <person name="Tian Q."/>
            <person name="Mei H."/>
            <person name="Zhang T."/>
            <person name="Gao T."/>
            <person name="Zhang H."/>
        </authorList>
    </citation>
    <scope>NUCLEOTIDE SEQUENCE</scope>
    <source>
        <strain evidence="2">KEN1</strain>
    </source>
</reference>
<name>A0AAW2XGJ2_9LAMI</name>
<accession>A0AAW2XGJ2</accession>
<dbReference type="AlphaFoldDB" id="A0AAW2XGJ2"/>
<dbReference type="EMBL" id="JACGWN010000004">
    <property type="protein sequence ID" value="KAL0452011.1"/>
    <property type="molecule type" value="Genomic_DNA"/>
</dbReference>
<gene>
    <name evidence="2" type="ORF">Slati_1179200</name>
</gene>
<organism evidence="2">
    <name type="scientific">Sesamum latifolium</name>
    <dbReference type="NCBI Taxonomy" id="2727402"/>
    <lineage>
        <taxon>Eukaryota</taxon>
        <taxon>Viridiplantae</taxon>
        <taxon>Streptophyta</taxon>
        <taxon>Embryophyta</taxon>
        <taxon>Tracheophyta</taxon>
        <taxon>Spermatophyta</taxon>
        <taxon>Magnoliopsida</taxon>
        <taxon>eudicotyledons</taxon>
        <taxon>Gunneridae</taxon>
        <taxon>Pentapetalae</taxon>
        <taxon>asterids</taxon>
        <taxon>lamiids</taxon>
        <taxon>Lamiales</taxon>
        <taxon>Pedaliaceae</taxon>
        <taxon>Sesamum</taxon>
    </lineage>
</organism>